<dbReference type="Pfam" id="PF00072">
    <property type="entry name" value="Response_reg"/>
    <property type="match status" value="1"/>
</dbReference>
<dbReference type="InterPro" id="IPR050595">
    <property type="entry name" value="Bact_response_regulator"/>
</dbReference>
<dbReference type="GO" id="GO:0000160">
    <property type="term" value="P:phosphorelay signal transduction system"/>
    <property type="evidence" value="ECO:0007669"/>
    <property type="project" value="InterPro"/>
</dbReference>
<gene>
    <name evidence="4" type="ORF">KTA_35520</name>
</gene>
<dbReference type="PROSITE" id="PS50110">
    <property type="entry name" value="RESPONSE_REGULATORY"/>
    <property type="match status" value="1"/>
</dbReference>
<dbReference type="PANTHER" id="PTHR44591">
    <property type="entry name" value="STRESS RESPONSE REGULATOR PROTEIN 1"/>
    <property type="match status" value="1"/>
</dbReference>
<dbReference type="SUPFAM" id="SSF52172">
    <property type="entry name" value="CheY-like"/>
    <property type="match status" value="1"/>
</dbReference>
<dbReference type="AlphaFoldDB" id="A0A455T416"/>
<organism evidence="4">
    <name type="scientific">Thermogemmatispora argillosa</name>
    <dbReference type="NCBI Taxonomy" id="2045280"/>
    <lineage>
        <taxon>Bacteria</taxon>
        <taxon>Bacillati</taxon>
        <taxon>Chloroflexota</taxon>
        <taxon>Ktedonobacteria</taxon>
        <taxon>Thermogemmatisporales</taxon>
        <taxon>Thermogemmatisporaceae</taxon>
        <taxon>Thermogemmatispora</taxon>
    </lineage>
</organism>
<dbReference type="PANTHER" id="PTHR44591:SF18">
    <property type="entry name" value="REGULATORY PROTEIN"/>
    <property type="match status" value="1"/>
</dbReference>
<proteinExistence type="predicted"/>
<dbReference type="EMBL" id="AP019377">
    <property type="protein sequence ID" value="BBH95353.1"/>
    <property type="molecule type" value="Genomic_DNA"/>
</dbReference>
<accession>A0A455T416</accession>
<reference evidence="4" key="1">
    <citation type="submission" date="2018-12" db="EMBL/GenBank/DDBJ databases">
        <title>Novel natural products biosynthetic potential of the class Ktedonobacteria.</title>
        <authorList>
            <person name="Zheng Y."/>
            <person name="Saitou A."/>
            <person name="Wang C.M."/>
            <person name="Toyoda A."/>
            <person name="Minakuchi Y."/>
            <person name="Sekiguchi Y."/>
            <person name="Ueda K."/>
            <person name="Takano H."/>
            <person name="Sakai Y."/>
            <person name="Yokota A."/>
            <person name="Yabe S."/>
        </authorList>
    </citation>
    <scope>NUCLEOTIDE SEQUENCE</scope>
    <source>
        <strain evidence="4">A3-2</strain>
    </source>
</reference>
<feature type="modified residue" description="4-aspartylphosphate" evidence="2">
    <location>
        <position position="57"/>
    </location>
</feature>
<feature type="domain" description="Response regulatory" evidence="3">
    <location>
        <begin position="2"/>
        <end position="125"/>
    </location>
</feature>
<evidence type="ECO:0000259" key="3">
    <source>
        <dbReference type="PROSITE" id="PS50110"/>
    </source>
</evidence>
<dbReference type="SMART" id="SM00448">
    <property type="entry name" value="REC"/>
    <property type="match status" value="1"/>
</dbReference>
<name>A0A455T416_9CHLR</name>
<evidence type="ECO:0000313" key="4">
    <source>
        <dbReference type="EMBL" id="BBH95353.1"/>
    </source>
</evidence>
<evidence type="ECO:0000256" key="2">
    <source>
        <dbReference type="PROSITE-ProRule" id="PRU00169"/>
    </source>
</evidence>
<sequence>MHISLLEDDSAIQEMLLLVLQDEGYSVTIYPTAEECLNALRGAAQNQAPSPDLLIVDWRLPGLVSGIEVIQQVRSLPQYRSLPIILTTAATLTEPEDAEVQGLQVQLLEKPFAIDEMVRLIRDLTQRPQHQSSSEHQAS</sequence>
<dbReference type="InterPro" id="IPR011006">
    <property type="entry name" value="CheY-like_superfamily"/>
</dbReference>
<protein>
    <recommendedName>
        <fullName evidence="3">Response regulatory domain-containing protein</fullName>
    </recommendedName>
</protein>
<evidence type="ECO:0000256" key="1">
    <source>
        <dbReference type="ARBA" id="ARBA00022553"/>
    </source>
</evidence>
<dbReference type="InterPro" id="IPR001789">
    <property type="entry name" value="Sig_transdc_resp-reg_receiver"/>
</dbReference>
<dbReference type="Gene3D" id="3.40.50.2300">
    <property type="match status" value="1"/>
</dbReference>
<keyword evidence="1 2" id="KW-0597">Phosphoprotein</keyword>